<keyword evidence="3" id="KW-0378">Hydrolase</keyword>
<evidence type="ECO:0000313" key="5">
    <source>
        <dbReference type="EMBL" id="CAA9418934.1"/>
    </source>
</evidence>
<dbReference type="PANTHER" id="PTHR24276">
    <property type="entry name" value="POLYSERASE-RELATED"/>
    <property type="match status" value="1"/>
</dbReference>
<evidence type="ECO:0000256" key="2">
    <source>
        <dbReference type="ARBA" id="ARBA00023157"/>
    </source>
</evidence>
<dbReference type="Pfam" id="PF00089">
    <property type="entry name" value="Trypsin"/>
    <property type="match status" value="1"/>
</dbReference>
<proteinExistence type="inferred from homology"/>
<dbReference type="GO" id="GO:0004252">
    <property type="term" value="F:serine-type endopeptidase activity"/>
    <property type="evidence" value="ECO:0007669"/>
    <property type="project" value="InterPro"/>
</dbReference>
<dbReference type="PROSITE" id="PS00135">
    <property type="entry name" value="TRYPSIN_SER"/>
    <property type="match status" value="1"/>
</dbReference>
<accession>A0A6J4PPV2</accession>
<dbReference type="SMART" id="SM00020">
    <property type="entry name" value="Tryp_SPc"/>
    <property type="match status" value="1"/>
</dbReference>
<dbReference type="PRINTS" id="PR00722">
    <property type="entry name" value="CHYMOTRYPSIN"/>
</dbReference>
<sequence>MKIENGSGTRDVRGYLLVLLFAMLLALGAAVPVLAAEEPAREDGGTIQPQVVGGQSVPDGKYRFVAALRDVTRGNSAYQQQFCGGTLIDRNSVLTAAHCLESVTAPQLRVTVGLTSLKEPGQGQTRSVESIARHPQYTTSLITFRYDAAVLSLDRPIKNIAPAKIPASDSNNLEDPDDQATVAGWGSTVKQPSNNDPRYPVRMQEAQVPIVSDAAARRAYGADDYEPRLMLAAGRENKDTCQGDSGGPIFVKNDRRAFQIGITSFGNGCGKRNFPGVYTEANSEDIRPFIFRAADAN</sequence>
<gene>
    <name evidence="5" type="ORF">AVDCRST_MAG03-2415</name>
</gene>
<reference evidence="5" key="1">
    <citation type="submission" date="2020-02" db="EMBL/GenBank/DDBJ databases">
        <authorList>
            <person name="Meier V. D."/>
        </authorList>
    </citation>
    <scope>NUCLEOTIDE SEQUENCE</scope>
    <source>
        <strain evidence="5">AVDCRST_MAG03</strain>
    </source>
</reference>
<dbReference type="InterPro" id="IPR001254">
    <property type="entry name" value="Trypsin_dom"/>
</dbReference>
<dbReference type="PANTHER" id="PTHR24276:SF98">
    <property type="entry name" value="FI18310P1-RELATED"/>
    <property type="match status" value="1"/>
</dbReference>
<dbReference type="GO" id="GO:0006508">
    <property type="term" value="P:proteolysis"/>
    <property type="evidence" value="ECO:0007669"/>
    <property type="project" value="UniProtKB-KW"/>
</dbReference>
<feature type="domain" description="Peptidase S1" evidence="4">
    <location>
        <begin position="51"/>
        <end position="295"/>
    </location>
</feature>
<evidence type="ECO:0000256" key="3">
    <source>
        <dbReference type="RuleBase" id="RU363034"/>
    </source>
</evidence>
<dbReference type="InterPro" id="IPR018114">
    <property type="entry name" value="TRYPSIN_HIS"/>
</dbReference>
<dbReference type="InterPro" id="IPR001314">
    <property type="entry name" value="Peptidase_S1A"/>
</dbReference>
<dbReference type="InterPro" id="IPR050430">
    <property type="entry name" value="Peptidase_S1"/>
</dbReference>
<keyword evidence="2" id="KW-1015">Disulfide bond</keyword>
<comment type="similarity">
    <text evidence="1">Belongs to the peptidase S1 family.</text>
</comment>
<dbReference type="CDD" id="cd00190">
    <property type="entry name" value="Tryp_SPc"/>
    <property type="match status" value="1"/>
</dbReference>
<dbReference type="PROSITE" id="PS50240">
    <property type="entry name" value="TRYPSIN_DOM"/>
    <property type="match status" value="1"/>
</dbReference>
<dbReference type="AlphaFoldDB" id="A0A6J4PPV2"/>
<evidence type="ECO:0000259" key="4">
    <source>
        <dbReference type="PROSITE" id="PS50240"/>
    </source>
</evidence>
<dbReference type="InterPro" id="IPR033116">
    <property type="entry name" value="TRYPSIN_SER"/>
</dbReference>
<dbReference type="SUPFAM" id="SSF50494">
    <property type="entry name" value="Trypsin-like serine proteases"/>
    <property type="match status" value="1"/>
</dbReference>
<organism evidence="5">
    <name type="scientific">uncultured Rubrobacteraceae bacterium</name>
    <dbReference type="NCBI Taxonomy" id="349277"/>
    <lineage>
        <taxon>Bacteria</taxon>
        <taxon>Bacillati</taxon>
        <taxon>Actinomycetota</taxon>
        <taxon>Rubrobacteria</taxon>
        <taxon>Rubrobacterales</taxon>
        <taxon>Rubrobacteraceae</taxon>
        <taxon>environmental samples</taxon>
    </lineage>
</organism>
<evidence type="ECO:0000256" key="1">
    <source>
        <dbReference type="ARBA" id="ARBA00007664"/>
    </source>
</evidence>
<dbReference type="EMBL" id="CADCUT010000149">
    <property type="protein sequence ID" value="CAA9418934.1"/>
    <property type="molecule type" value="Genomic_DNA"/>
</dbReference>
<dbReference type="Gene3D" id="2.40.10.10">
    <property type="entry name" value="Trypsin-like serine proteases"/>
    <property type="match status" value="1"/>
</dbReference>
<keyword evidence="3" id="KW-0720">Serine protease</keyword>
<keyword evidence="3" id="KW-0645">Protease</keyword>
<protein>
    <recommendedName>
        <fullName evidence="4">Peptidase S1 domain-containing protein</fullName>
    </recommendedName>
</protein>
<dbReference type="InterPro" id="IPR043504">
    <property type="entry name" value="Peptidase_S1_PA_chymotrypsin"/>
</dbReference>
<dbReference type="InterPro" id="IPR009003">
    <property type="entry name" value="Peptidase_S1_PA"/>
</dbReference>
<dbReference type="PROSITE" id="PS00134">
    <property type="entry name" value="TRYPSIN_HIS"/>
    <property type="match status" value="1"/>
</dbReference>
<dbReference type="FunFam" id="2.40.10.10:FF:000068">
    <property type="entry name" value="transmembrane protease serine 2"/>
    <property type="match status" value="1"/>
</dbReference>
<name>A0A6J4PPV2_9ACTN</name>